<comment type="caution">
    <text evidence="3">The sequence shown here is derived from an EMBL/GenBank/DDBJ whole genome shotgun (WGS) entry which is preliminary data.</text>
</comment>
<dbReference type="InterPro" id="IPR026374">
    <property type="entry name" value="Cyano_PEP"/>
</dbReference>
<evidence type="ECO:0000256" key="1">
    <source>
        <dbReference type="SAM" id="SignalP"/>
    </source>
</evidence>
<name>A0A7C3KI06_9CYAN</name>
<dbReference type="NCBIfam" id="TIGR02595">
    <property type="entry name" value="PEP_CTERM"/>
    <property type="match status" value="1"/>
</dbReference>
<keyword evidence="1" id="KW-0732">Signal</keyword>
<dbReference type="EMBL" id="DSRU01000430">
    <property type="protein sequence ID" value="HFN01645.1"/>
    <property type="molecule type" value="Genomic_DNA"/>
</dbReference>
<feature type="chain" id="PRO_5028034059" evidence="1">
    <location>
        <begin position="25"/>
        <end position="194"/>
    </location>
</feature>
<dbReference type="Pfam" id="PF07452">
    <property type="entry name" value="CHRD"/>
    <property type="match status" value="1"/>
</dbReference>
<dbReference type="InterPro" id="IPR013424">
    <property type="entry name" value="Ice-binding_C"/>
</dbReference>
<feature type="signal peptide" evidence="1">
    <location>
        <begin position="1"/>
        <end position="24"/>
    </location>
</feature>
<proteinExistence type="predicted"/>
<sequence>MSQFWSAALLGTALVATTPAIASAATFSFSGSIDGSQQVPPNGSAASGFYTATLDGEPDAWSFTYEVSFTGLSDGLALAHIHLGDRGATGSVVHDLDNTAPLVAAGVKGGTISGDWLSTEVAPGVSPADVYNRFLAGGYYFNIHSAGPFLQAGEIRGQIEPTAVPEPMTMLGVLAAGGLGVAARRKQRSQRPGS</sequence>
<dbReference type="NCBIfam" id="TIGR04155">
    <property type="entry name" value="cyano_PEP"/>
    <property type="match status" value="1"/>
</dbReference>
<protein>
    <submittedName>
        <fullName evidence="3">PEP-CTERM sorting domain-containing protein</fullName>
    </submittedName>
</protein>
<dbReference type="PROSITE" id="PS50933">
    <property type="entry name" value="CHRD"/>
    <property type="match status" value="1"/>
</dbReference>
<evidence type="ECO:0000259" key="2">
    <source>
        <dbReference type="PROSITE" id="PS50933"/>
    </source>
</evidence>
<reference evidence="3" key="1">
    <citation type="journal article" date="2020" name="mSystems">
        <title>Genome- and Community-Level Interaction Insights into Carbon Utilization and Element Cycling Functions of Hydrothermarchaeota in Hydrothermal Sediment.</title>
        <authorList>
            <person name="Zhou Z."/>
            <person name="Liu Y."/>
            <person name="Xu W."/>
            <person name="Pan J."/>
            <person name="Luo Z.H."/>
            <person name="Li M."/>
        </authorList>
    </citation>
    <scope>NUCLEOTIDE SEQUENCE [LARGE SCALE GENOMIC DNA]</scope>
    <source>
        <strain evidence="3">SpSt-418</strain>
    </source>
</reference>
<dbReference type="AlphaFoldDB" id="A0A7C3KI06"/>
<evidence type="ECO:0000313" key="3">
    <source>
        <dbReference type="EMBL" id="HFN01645.1"/>
    </source>
</evidence>
<accession>A0A7C3KI06</accession>
<dbReference type="SMART" id="SM00754">
    <property type="entry name" value="CHRD"/>
    <property type="match status" value="1"/>
</dbReference>
<organism evidence="3">
    <name type="scientific">Oscillatoriales cyanobacterium SpSt-418</name>
    <dbReference type="NCBI Taxonomy" id="2282169"/>
    <lineage>
        <taxon>Bacteria</taxon>
        <taxon>Bacillati</taxon>
        <taxon>Cyanobacteriota</taxon>
        <taxon>Cyanophyceae</taxon>
        <taxon>Oscillatoriophycideae</taxon>
        <taxon>Oscillatoriales</taxon>
    </lineage>
</organism>
<dbReference type="InterPro" id="IPR010895">
    <property type="entry name" value="CHRD"/>
</dbReference>
<gene>
    <name evidence="3" type="ORF">ENR64_28670</name>
</gene>
<feature type="domain" description="CHRD" evidence="2">
    <location>
        <begin position="25"/>
        <end position="164"/>
    </location>
</feature>